<feature type="active site" description="Proton acceptor" evidence="6">
    <location>
        <position position="72"/>
    </location>
</feature>
<comment type="cofactor">
    <cofactor evidence="6">
        <name>a divalent metal cation</name>
        <dbReference type="ChEBI" id="CHEBI:60240"/>
    </cofactor>
</comment>
<dbReference type="NCBIfam" id="NF002306">
    <property type="entry name" value="PRK01231.1"/>
    <property type="match status" value="1"/>
</dbReference>
<dbReference type="Proteomes" id="UP001059934">
    <property type="component" value="Chromosome"/>
</dbReference>
<dbReference type="Pfam" id="PF20143">
    <property type="entry name" value="NAD_kinase_C"/>
    <property type="match status" value="1"/>
</dbReference>
<keyword evidence="2 6" id="KW-0418">Kinase</keyword>
<evidence type="ECO:0000256" key="3">
    <source>
        <dbReference type="ARBA" id="ARBA00022857"/>
    </source>
</evidence>
<comment type="function">
    <text evidence="6">Involved in the regulation of the intracellular balance of NAD and NADP, and is a key enzyme in the biosynthesis of NADP. Catalyzes specifically the phosphorylation on 2'-hydroxyl of the adenosine moiety of NAD to yield NADP.</text>
</comment>
<dbReference type="EMBL" id="CP103416">
    <property type="protein sequence ID" value="UVW33847.1"/>
    <property type="molecule type" value="Genomic_DNA"/>
</dbReference>
<dbReference type="InterPro" id="IPR017438">
    <property type="entry name" value="ATP-NAD_kinase_N"/>
</dbReference>
<feature type="binding site" evidence="6">
    <location>
        <begin position="146"/>
        <end position="147"/>
    </location>
    <ligand>
        <name>NAD(+)</name>
        <dbReference type="ChEBI" id="CHEBI:57540"/>
    </ligand>
</feature>
<evidence type="ECO:0000256" key="2">
    <source>
        <dbReference type="ARBA" id="ARBA00022777"/>
    </source>
</evidence>
<keyword evidence="3 6" id="KW-0521">NADP</keyword>
<dbReference type="Pfam" id="PF01513">
    <property type="entry name" value="NAD_kinase"/>
    <property type="match status" value="1"/>
</dbReference>
<evidence type="ECO:0000256" key="4">
    <source>
        <dbReference type="ARBA" id="ARBA00023027"/>
    </source>
</evidence>
<dbReference type="InterPro" id="IPR017437">
    <property type="entry name" value="ATP-NAD_kinase_PpnK-typ_C"/>
</dbReference>
<keyword evidence="6" id="KW-0963">Cytoplasm</keyword>
<feature type="binding site" evidence="6">
    <location>
        <begin position="187"/>
        <end position="192"/>
    </location>
    <ligand>
        <name>NAD(+)</name>
        <dbReference type="ChEBI" id="CHEBI:57540"/>
    </ligand>
</feature>
<dbReference type="InterPro" id="IPR016064">
    <property type="entry name" value="NAD/diacylglycerol_kinase_sf"/>
</dbReference>
<comment type="subcellular location">
    <subcellularLocation>
        <location evidence="6">Cytoplasm</location>
    </subcellularLocation>
</comment>
<feature type="binding site" evidence="6">
    <location>
        <position position="174"/>
    </location>
    <ligand>
        <name>NAD(+)</name>
        <dbReference type="ChEBI" id="CHEBI:57540"/>
    </ligand>
</feature>
<comment type="similarity">
    <text evidence="6">Belongs to the NAD kinase family.</text>
</comment>
<dbReference type="Gene3D" id="2.60.200.30">
    <property type="entry name" value="Probable inorganic polyphosphate/atp-NAD kinase, domain 2"/>
    <property type="match status" value="1"/>
</dbReference>
<dbReference type="EC" id="2.7.1.23" evidence="6"/>
<dbReference type="PANTHER" id="PTHR20275">
    <property type="entry name" value="NAD KINASE"/>
    <property type="match status" value="1"/>
</dbReference>
<dbReference type="PANTHER" id="PTHR20275:SF0">
    <property type="entry name" value="NAD KINASE"/>
    <property type="match status" value="1"/>
</dbReference>
<dbReference type="SUPFAM" id="SSF111331">
    <property type="entry name" value="NAD kinase/diacylglycerol kinase-like"/>
    <property type="match status" value="1"/>
</dbReference>
<feature type="binding site" evidence="6">
    <location>
        <position position="176"/>
    </location>
    <ligand>
        <name>NAD(+)</name>
        <dbReference type="ChEBI" id="CHEBI:57540"/>
    </ligand>
</feature>
<keyword evidence="1 6" id="KW-0808">Transferase</keyword>
<sequence>MAHFQRIGLLASLDVPEVRDSLNKLEAFLLSQGREVVYEERAAQLVDWPVDKILPLEQFPGAVDLGIVVGGDGSMLSASRSMAASKIPLLGINRGRLGFLTDISPDEIAERVLPVLSGEYKQTDRFLLETTITRHGKLIAEGLAVNDIVLHPGQSVRMMAFELYVDGEFVYSQRSDGLIVATPTGSTAYALSAGGPLLCPELDAMVVVPLNPHTLNSRPIALHGDSQIEIRVSSRNELHPLITCDGHNDYLSEPGDIITIRKHRDGVILIHPNDHNFYSICRSKLGWGSRLDRAKAKANNDS</sequence>
<comment type="caution">
    <text evidence="6">Lacks conserved residue(s) required for the propagation of feature annotation.</text>
</comment>
<feature type="binding site" evidence="6">
    <location>
        <begin position="72"/>
        <end position="73"/>
    </location>
    <ligand>
        <name>NAD(+)</name>
        <dbReference type="ChEBI" id="CHEBI:57540"/>
    </ligand>
</feature>
<dbReference type="Gene3D" id="3.40.50.10330">
    <property type="entry name" value="Probable inorganic polyphosphate/atp-NAD kinase, domain 1"/>
    <property type="match status" value="1"/>
</dbReference>
<name>A0ABY5TJ15_9GAMM</name>
<evidence type="ECO:0000256" key="1">
    <source>
        <dbReference type="ARBA" id="ARBA00022679"/>
    </source>
</evidence>
<evidence type="ECO:0000313" key="7">
    <source>
        <dbReference type="EMBL" id="UVW33847.1"/>
    </source>
</evidence>
<dbReference type="HAMAP" id="MF_00361">
    <property type="entry name" value="NAD_kinase"/>
    <property type="match status" value="1"/>
</dbReference>
<keyword evidence="6" id="KW-0067">ATP-binding</keyword>
<evidence type="ECO:0000256" key="5">
    <source>
        <dbReference type="ARBA" id="ARBA00047925"/>
    </source>
</evidence>
<dbReference type="GO" id="GO:0003951">
    <property type="term" value="F:NAD+ kinase activity"/>
    <property type="evidence" value="ECO:0007669"/>
    <property type="project" value="UniProtKB-EC"/>
</dbReference>
<gene>
    <name evidence="6" type="primary">nadK</name>
    <name evidence="7" type="ORF">NYF23_07305</name>
</gene>
<proteinExistence type="inferred from homology"/>
<dbReference type="InterPro" id="IPR002504">
    <property type="entry name" value="NADK"/>
</dbReference>
<organism evidence="7 8">
    <name type="scientific">SAR92 clade bacterium H455</name>
    <dbReference type="NCBI Taxonomy" id="2974818"/>
    <lineage>
        <taxon>Bacteria</taxon>
        <taxon>Pseudomonadati</taxon>
        <taxon>Pseudomonadota</taxon>
        <taxon>Gammaproteobacteria</taxon>
        <taxon>Cellvibrionales</taxon>
        <taxon>Porticoccaceae</taxon>
        <taxon>SAR92 clade</taxon>
    </lineage>
</organism>
<comment type="catalytic activity">
    <reaction evidence="5 6">
        <text>NAD(+) + ATP = ADP + NADP(+) + H(+)</text>
        <dbReference type="Rhea" id="RHEA:18629"/>
        <dbReference type="ChEBI" id="CHEBI:15378"/>
        <dbReference type="ChEBI" id="CHEBI:30616"/>
        <dbReference type="ChEBI" id="CHEBI:57540"/>
        <dbReference type="ChEBI" id="CHEBI:58349"/>
        <dbReference type="ChEBI" id="CHEBI:456216"/>
        <dbReference type="EC" id="2.7.1.23"/>
    </reaction>
</comment>
<protein>
    <recommendedName>
        <fullName evidence="6">NAD kinase</fullName>
        <ecNumber evidence="6">2.7.1.23</ecNumber>
    </recommendedName>
    <alternativeName>
        <fullName evidence="6">ATP-dependent NAD kinase</fullName>
    </alternativeName>
</protein>
<feature type="binding site" evidence="6">
    <location>
        <position position="157"/>
    </location>
    <ligand>
        <name>NAD(+)</name>
        <dbReference type="ChEBI" id="CHEBI:57540"/>
    </ligand>
</feature>
<keyword evidence="6" id="KW-0547">Nucleotide-binding</keyword>
<evidence type="ECO:0000313" key="8">
    <source>
        <dbReference type="Proteomes" id="UP001059934"/>
    </source>
</evidence>
<accession>A0ABY5TJ15</accession>
<reference evidence="7" key="1">
    <citation type="submission" date="2022-08" db="EMBL/GenBank/DDBJ databases">
        <title>Catabolic pathway analysis in culturable SAR92 clade bacteria reveals their overlooked roles in DMSP degradation in coastal seas.</title>
        <authorList>
            <person name="He X."/>
            <person name="Zhang X."/>
            <person name="Zhang Y."/>
        </authorList>
    </citation>
    <scope>NUCLEOTIDE SEQUENCE</scope>
    <source>
        <strain evidence="7">H455</strain>
    </source>
</reference>
<evidence type="ECO:0000256" key="6">
    <source>
        <dbReference type="HAMAP-Rule" id="MF_00361"/>
    </source>
</evidence>
<keyword evidence="8" id="KW-1185">Reference proteome</keyword>
<keyword evidence="4 6" id="KW-0520">NAD</keyword>